<dbReference type="EMBL" id="LAPV01000077">
    <property type="protein sequence ID" value="KKC33760.1"/>
    <property type="molecule type" value="Genomic_DNA"/>
</dbReference>
<proteinExistence type="predicted"/>
<comment type="caution">
    <text evidence="1">The sequence shown here is derived from an EMBL/GenBank/DDBJ whole genome shotgun (WGS) entry which is preliminary data.</text>
</comment>
<feature type="non-terminal residue" evidence="1">
    <location>
        <position position="580"/>
    </location>
</feature>
<keyword evidence="2" id="KW-1185">Reference proteome</keyword>
<dbReference type="Proteomes" id="UP000033519">
    <property type="component" value="Unassembled WGS sequence"/>
</dbReference>
<protein>
    <submittedName>
        <fullName evidence="1">Uncharacterized protein</fullName>
    </submittedName>
</protein>
<name>A0ABR5E0X5_9HYPH</name>
<accession>A0ABR5E0X5</accession>
<dbReference type="RefSeq" id="WP_046170240.1">
    <property type="nucleotide sequence ID" value="NZ_LAPV01000077.1"/>
</dbReference>
<reference evidence="1 2" key="1">
    <citation type="submission" date="2015-03" db="EMBL/GenBank/DDBJ databases">
        <authorList>
            <person name="Lepp D."/>
            <person name="Hassan Y.I."/>
            <person name="Li X.-Z."/>
            <person name="Zhou T."/>
        </authorList>
    </citation>
    <scope>NUCLEOTIDE SEQUENCE [LARGE SCALE GENOMIC DNA]</scope>
    <source>
        <strain evidence="1 2">Cr7-05</strain>
    </source>
</reference>
<sequence>MLAGDVLLDAIYLDPDAERFLTERVDMLLEGNASTLTRLLTRFHHTATVPTVGSQPRASTIGLYLEAKFRSVIFTRWPPLLRFLLAQREQLSGLVLPALAQVIETWLTRTPPEIQHNVPMPFRRELAELALAMARTVQVEKGHGVAYLMHETSLYTAPLAGAADLPEEIGGWALELAGRRDLDPDVAQRIDQVLRKQAEARAERLKTDQLYKARQERKRQIPRFIGSYSERLPPWPLGASHAVDMDFRNSCLEAGALRPLMEVRAEIAAEILLALIIEDRPEGRHDRFEVDLGLDFPRDAYPTAFWKSAFFPFLQSAPVEALGALIKLVNFCTERWVAARSHDGQRQIPSVTLQLGDDTERHLAGWSEVFGWVQSNDSMRNGNLYCALDALERWLIIRIDAGEDISADVDRLLLDGNSAAFVSVLVNIAKYRPTLLAGPLAPLLTFPALFFWDSDRVKHINYNFIGWSWLQAGEGVFDFARDWTLAPHRRLKLVDVAIDLVIRDDEVARRLQALIPTWTLPEDAKASLEFQLLYASLDRANYPVVADPTTGEESRRLVYPETLSTAVRAWQSGQSEAIEH</sequence>
<evidence type="ECO:0000313" key="2">
    <source>
        <dbReference type="Proteomes" id="UP000033519"/>
    </source>
</evidence>
<gene>
    <name evidence="1" type="ORF">WH91_06755</name>
</gene>
<organism evidence="1 2">
    <name type="scientific">Devosia psychrophila</name>
    <dbReference type="NCBI Taxonomy" id="728005"/>
    <lineage>
        <taxon>Bacteria</taxon>
        <taxon>Pseudomonadati</taxon>
        <taxon>Pseudomonadota</taxon>
        <taxon>Alphaproteobacteria</taxon>
        <taxon>Hyphomicrobiales</taxon>
        <taxon>Devosiaceae</taxon>
        <taxon>Devosia</taxon>
    </lineage>
</organism>
<evidence type="ECO:0000313" key="1">
    <source>
        <dbReference type="EMBL" id="KKC33760.1"/>
    </source>
</evidence>